<organism evidence="1 2">
    <name type="scientific">Candidatus Kapaibacterium thiocyanatum</name>
    <dbReference type="NCBI Taxonomy" id="1895771"/>
    <lineage>
        <taxon>Bacteria</taxon>
        <taxon>Pseudomonadati</taxon>
        <taxon>Candidatus Kapaibacteriota</taxon>
        <taxon>Candidatus Kapaibacteriia</taxon>
        <taxon>Candidatus Kapaibacteriales</taxon>
        <taxon>Candidatus Kapaibacteriaceae</taxon>
        <taxon>Candidatus Kapaibacterium</taxon>
    </lineage>
</organism>
<proteinExistence type="predicted"/>
<evidence type="ECO:0000313" key="2">
    <source>
        <dbReference type="Proteomes" id="UP000184233"/>
    </source>
</evidence>
<protein>
    <submittedName>
        <fullName evidence="1">Uncharacterized protein</fullName>
    </submittedName>
</protein>
<accession>A0A1M3KWS8</accession>
<dbReference type="EMBL" id="MKVH01000024">
    <property type="protein sequence ID" value="OJX56823.1"/>
    <property type="molecule type" value="Genomic_DNA"/>
</dbReference>
<name>A0A1M3KWS8_9BACT</name>
<dbReference type="Proteomes" id="UP000184233">
    <property type="component" value="Unassembled WGS sequence"/>
</dbReference>
<comment type="caution">
    <text evidence="1">The sequence shown here is derived from an EMBL/GenBank/DDBJ whole genome shotgun (WGS) entry which is preliminary data.</text>
</comment>
<evidence type="ECO:0000313" key="1">
    <source>
        <dbReference type="EMBL" id="OJX56823.1"/>
    </source>
</evidence>
<dbReference type="AlphaFoldDB" id="A0A1M3KWS8"/>
<dbReference type="STRING" id="1895771.BGO89_09855"/>
<gene>
    <name evidence="1" type="ORF">BGO89_09855</name>
</gene>
<sequence>MVYENTTRLQRTNSLSLAILSDLCRMKTAIGLVLSLLTVTAAIASDPLAPGTGSSVRLRNVGLAFSGRSPGGVTATTTLALAKGLALDAGLAASRIPDGQTLNTIGMPVILYGELGRTDIVRLGIGWHWTPLKNDGMPLLSLGYQALDIREDLTFCIDVTLTPDRRFVSQPNYWWTVLGLTIGVPL</sequence>
<reference evidence="1 2" key="1">
    <citation type="submission" date="2016-09" db="EMBL/GenBank/DDBJ databases">
        <title>Genome-resolved meta-omics ties microbial dynamics to process performance in biotechnology for thiocyanate degradation.</title>
        <authorList>
            <person name="Kantor R.S."/>
            <person name="Huddy R.J."/>
            <person name="Iyer R."/>
            <person name="Thomas B.C."/>
            <person name="Brown C.T."/>
            <person name="Anantharaman K."/>
            <person name="Tringe S."/>
            <person name="Hettich R.L."/>
            <person name="Harrison S.T."/>
            <person name="Banfield J.F."/>
        </authorList>
    </citation>
    <scope>NUCLEOTIDE SEQUENCE [LARGE SCALE GENOMIC DNA]</scope>
    <source>
        <strain evidence="1">59-99</strain>
    </source>
</reference>